<dbReference type="AlphaFoldDB" id="A0A179G230"/>
<name>A0A179G230_METCM</name>
<comment type="caution">
    <text evidence="1">The sequence shown here is derived from an EMBL/GenBank/DDBJ whole genome shotgun (WGS) entry which is preliminary data.</text>
</comment>
<dbReference type="RefSeq" id="XP_018147938.1">
    <property type="nucleotide sequence ID" value="XM_018293443.1"/>
</dbReference>
<accession>A0A179G230</accession>
<gene>
    <name evidence="1" type="ORF">VFPPC_15690</name>
</gene>
<dbReference type="GeneID" id="28857437"/>
<proteinExistence type="predicted"/>
<evidence type="ECO:0000313" key="2">
    <source>
        <dbReference type="Proteomes" id="UP000078397"/>
    </source>
</evidence>
<dbReference type="Proteomes" id="UP000078397">
    <property type="component" value="Unassembled WGS sequence"/>
</dbReference>
<dbReference type="EMBL" id="LSBJ02000002">
    <property type="protein sequence ID" value="OAQ71401.1"/>
    <property type="molecule type" value="Genomic_DNA"/>
</dbReference>
<protein>
    <submittedName>
        <fullName evidence="1">Uncharacterized protein</fullName>
    </submittedName>
</protein>
<organism evidence="1 2">
    <name type="scientific">Pochonia chlamydosporia 170</name>
    <dbReference type="NCBI Taxonomy" id="1380566"/>
    <lineage>
        <taxon>Eukaryota</taxon>
        <taxon>Fungi</taxon>
        <taxon>Dikarya</taxon>
        <taxon>Ascomycota</taxon>
        <taxon>Pezizomycotina</taxon>
        <taxon>Sordariomycetes</taxon>
        <taxon>Hypocreomycetidae</taxon>
        <taxon>Hypocreales</taxon>
        <taxon>Clavicipitaceae</taxon>
        <taxon>Pochonia</taxon>
    </lineage>
</organism>
<dbReference type="KEGG" id="pchm:VFPPC_15690"/>
<reference evidence="1 2" key="1">
    <citation type="journal article" date="2016" name="PLoS Pathog.">
        <title>Biosynthesis of antibiotic leucinostatins in bio-control fungus Purpureocillium lilacinum and their inhibition on phytophthora revealed by genome mining.</title>
        <authorList>
            <person name="Wang G."/>
            <person name="Liu Z."/>
            <person name="Lin R."/>
            <person name="Li E."/>
            <person name="Mao Z."/>
            <person name="Ling J."/>
            <person name="Yang Y."/>
            <person name="Yin W.B."/>
            <person name="Xie B."/>
        </authorList>
    </citation>
    <scope>NUCLEOTIDE SEQUENCE [LARGE SCALE GENOMIC DNA]</scope>
    <source>
        <strain evidence="1">170</strain>
    </source>
</reference>
<keyword evidence="2" id="KW-1185">Reference proteome</keyword>
<evidence type="ECO:0000313" key="1">
    <source>
        <dbReference type="EMBL" id="OAQ71401.1"/>
    </source>
</evidence>
<sequence>MLFDRVVRTAHPVHTEESEVWHARSGFIGSNLTPGTGYDGMWHCVVPDCIEKRVNESPRTEHRAPIAFHSRSWRPIHGREFPSARSERSWWAGVGARDGVGLLAPEMQMHRHGLKDHISLKILRPL</sequence>